<feature type="region of interest" description="Disordered" evidence="7">
    <location>
        <begin position="401"/>
        <end position="427"/>
    </location>
</feature>
<dbReference type="GeneID" id="37047009"/>
<dbReference type="InParanoid" id="A0A316YLG3"/>
<dbReference type="OrthoDB" id="4084751at2759"/>
<keyword evidence="3 5" id="KW-0442">Lipid degradation</keyword>
<comment type="similarity">
    <text evidence="1 6">Belongs to the lysophospholipase family.</text>
</comment>
<dbReference type="SUPFAM" id="SSF52151">
    <property type="entry name" value="FabD/lysophospholipase-like"/>
    <property type="match status" value="1"/>
</dbReference>
<evidence type="ECO:0000256" key="4">
    <source>
        <dbReference type="ARBA" id="ARBA00023098"/>
    </source>
</evidence>
<dbReference type="Pfam" id="PF01735">
    <property type="entry name" value="PLA2_B"/>
    <property type="match status" value="1"/>
</dbReference>
<name>A0A316YLG3_9BASI</name>
<keyword evidence="4 5" id="KW-0443">Lipid metabolism</keyword>
<evidence type="ECO:0000313" key="9">
    <source>
        <dbReference type="EMBL" id="PWN88903.1"/>
    </source>
</evidence>
<evidence type="ECO:0000256" key="2">
    <source>
        <dbReference type="ARBA" id="ARBA00022801"/>
    </source>
</evidence>
<dbReference type="Proteomes" id="UP000245768">
    <property type="component" value="Unassembled WGS sequence"/>
</dbReference>
<dbReference type="RefSeq" id="XP_025376101.1">
    <property type="nucleotide sequence ID" value="XM_025525093.1"/>
</dbReference>
<feature type="compositionally biased region" description="Basic and acidic residues" evidence="7">
    <location>
        <begin position="407"/>
        <end position="426"/>
    </location>
</feature>
<sequence>MPVARFVRHSPSYLYLKLYSLSLLVTLFASAPVSARLAAASAATRSDHVRWIERVRAVAEEGVRKRSAELRRLAGLSPVAPTTAAETDESKGKAETGLSPRSVGVGGGRGVRRQQGHPFPFALKTLATDADTRFPQVALTSVGSRVARVLRRWGRRVKDMSEVRGSVRRDAEDIQRFPELALQAHVRRSAQAHELETRFVEARKRHAADHGHLAAFLAESLSTNTPIEAADVPTVAVGGSGGGYRATFGFAAALAGLKRAGAWDLVTWLGGVSGSCWTIAGLYTIAGLSPARLLAHYRAVAREGHHPMSRQALDTVARSRRGVYFLLAPLLAKANSGVVGVGIMDLYATMTTCYQLLSRSPHARPRLARSTFQFSRVWQRHSLAAGHAPLPVFSAVRVMHASPSSSDSRKTNDAKHMATDEQDKETAGMPTADIAGLTRGRLNYQWWEATPLEVGSSDARAWIPTWAYGRSFVSGKSVSTAPEISLALLLGQATSAPAGPLTGYISALLATLPRGTIMSTLLARLNDFVMHRRWEKRWGNPIRGADEPNPLYGIGDDGTWEPKGRIKLMDGGLSNNLPNHIFTTAARQADVIVSFDQSSDVQTGASLLRLADFARERRLLLVPDGDTSPPPPSPPPPTRDSDATPTADEIRQRFKGKYALIFRGWKVKDDQSAGVASPTAKPAVTGDPDVYLVYCPLLPHPCQPDFDPVTAPFSTSYNLVWTSEQVDTIAKTAQANVQDYVVPALKQVLLEAYQANRRRRLRQQV</sequence>
<gene>
    <name evidence="9" type="ORF">FA10DRAFT_302302</name>
</gene>
<feature type="region of interest" description="Disordered" evidence="7">
    <location>
        <begin position="621"/>
        <end position="645"/>
    </location>
</feature>
<dbReference type="AlphaFoldDB" id="A0A316YLG3"/>
<dbReference type="PANTHER" id="PTHR10728:SF40">
    <property type="entry name" value="PATATIN FAMILY PROTEIN"/>
    <property type="match status" value="1"/>
</dbReference>
<dbReference type="GO" id="GO:0004622">
    <property type="term" value="F:phosphatidylcholine lysophospholipase activity"/>
    <property type="evidence" value="ECO:0007669"/>
    <property type="project" value="UniProtKB-EC"/>
</dbReference>
<dbReference type="Gene3D" id="3.40.1090.10">
    <property type="entry name" value="Cytosolic phospholipase A2 catalytic domain"/>
    <property type="match status" value="1"/>
</dbReference>
<dbReference type="InterPro" id="IPR002642">
    <property type="entry name" value="LysoPLipase_cat_dom"/>
</dbReference>
<evidence type="ECO:0000256" key="6">
    <source>
        <dbReference type="RuleBase" id="RU362103"/>
    </source>
</evidence>
<evidence type="ECO:0000259" key="8">
    <source>
        <dbReference type="PROSITE" id="PS51210"/>
    </source>
</evidence>
<evidence type="ECO:0000256" key="5">
    <source>
        <dbReference type="PROSITE-ProRule" id="PRU00555"/>
    </source>
</evidence>
<proteinExistence type="inferred from homology"/>
<dbReference type="GO" id="GO:0004623">
    <property type="term" value="F:phospholipase A2 activity"/>
    <property type="evidence" value="ECO:0007669"/>
    <property type="project" value="TreeGrafter"/>
</dbReference>
<protein>
    <recommendedName>
        <fullName evidence="6">Lysophospholipase</fullName>
        <ecNumber evidence="6">3.1.1.5</ecNumber>
    </recommendedName>
</protein>
<evidence type="ECO:0000256" key="1">
    <source>
        <dbReference type="ARBA" id="ARBA00008780"/>
    </source>
</evidence>
<reference evidence="9" key="1">
    <citation type="journal article" date="2018" name="Mol. Biol. Evol.">
        <title>Broad Genomic Sampling Reveals a Smut Pathogenic Ancestry of the Fungal Clade Ustilaginomycotina.</title>
        <authorList>
            <person name="Kijpornyongpan T."/>
            <person name="Mondo S.J."/>
            <person name="Barry K."/>
            <person name="Sandor L."/>
            <person name="Lee J."/>
            <person name="Lipzen A."/>
            <person name="Pangilinan J."/>
            <person name="LaButti K."/>
            <person name="Hainaut M."/>
            <person name="Henrissat B."/>
            <person name="Grigoriev I.V."/>
            <person name="Spatafora J.W."/>
            <person name="Aime M.C."/>
        </authorList>
    </citation>
    <scope>NUCLEOTIDE SEQUENCE [LARGE SCALE GENOMIC DNA]</scope>
    <source>
        <strain evidence="9">MCA 4198</strain>
    </source>
</reference>
<keyword evidence="10" id="KW-1185">Reference proteome</keyword>
<feature type="domain" description="PLA2c" evidence="8">
    <location>
        <begin position="178"/>
        <end position="765"/>
    </location>
</feature>
<feature type="region of interest" description="Disordered" evidence="7">
    <location>
        <begin position="80"/>
        <end position="111"/>
    </location>
</feature>
<evidence type="ECO:0000256" key="3">
    <source>
        <dbReference type="ARBA" id="ARBA00022963"/>
    </source>
</evidence>
<dbReference type="GO" id="GO:0046475">
    <property type="term" value="P:glycerophospholipid catabolic process"/>
    <property type="evidence" value="ECO:0007669"/>
    <property type="project" value="TreeGrafter"/>
</dbReference>
<accession>A0A316YLG3</accession>
<keyword evidence="2 5" id="KW-0378">Hydrolase</keyword>
<comment type="catalytic activity">
    <reaction evidence="6">
        <text>a 1-acyl-sn-glycero-3-phosphocholine + H2O = sn-glycerol 3-phosphocholine + a fatty acid + H(+)</text>
        <dbReference type="Rhea" id="RHEA:15177"/>
        <dbReference type="ChEBI" id="CHEBI:15377"/>
        <dbReference type="ChEBI" id="CHEBI:15378"/>
        <dbReference type="ChEBI" id="CHEBI:16870"/>
        <dbReference type="ChEBI" id="CHEBI:28868"/>
        <dbReference type="ChEBI" id="CHEBI:58168"/>
        <dbReference type="EC" id="3.1.1.5"/>
    </reaction>
</comment>
<evidence type="ECO:0000256" key="7">
    <source>
        <dbReference type="SAM" id="MobiDB-lite"/>
    </source>
</evidence>
<feature type="compositionally biased region" description="Pro residues" evidence="7">
    <location>
        <begin position="628"/>
        <end position="638"/>
    </location>
</feature>
<dbReference type="EC" id="3.1.1.5" evidence="6"/>
<dbReference type="STRING" id="215250.A0A316YLG3"/>
<dbReference type="InterPro" id="IPR016035">
    <property type="entry name" value="Acyl_Trfase/lysoPLipase"/>
</dbReference>
<dbReference type="PANTHER" id="PTHR10728">
    <property type="entry name" value="CYTOSOLIC PHOSPHOLIPASE A2"/>
    <property type="match status" value="1"/>
</dbReference>
<dbReference type="GO" id="GO:0005829">
    <property type="term" value="C:cytosol"/>
    <property type="evidence" value="ECO:0007669"/>
    <property type="project" value="TreeGrafter"/>
</dbReference>
<dbReference type="EMBL" id="KZ819637">
    <property type="protein sequence ID" value="PWN88903.1"/>
    <property type="molecule type" value="Genomic_DNA"/>
</dbReference>
<organism evidence="9 10">
    <name type="scientific">Acaromyces ingoldii</name>
    <dbReference type="NCBI Taxonomy" id="215250"/>
    <lineage>
        <taxon>Eukaryota</taxon>
        <taxon>Fungi</taxon>
        <taxon>Dikarya</taxon>
        <taxon>Basidiomycota</taxon>
        <taxon>Ustilaginomycotina</taxon>
        <taxon>Exobasidiomycetes</taxon>
        <taxon>Exobasidiales</taxon>
        <taxon>Cryptobasidiaceae</taxon>
        <taxon>Acaromyces</taxon>
    </lineage>
</organism>
<dbReference type="PROSITE" id="PS51210">
    <property type="entry name" value="PLA2C"/>
    <property type="match status" value="1"/>
</dbReference>
<evidence type="ECO:0000313" key="10">
    <source>
        <dbReference type="Proteomes" id="UP000245768"/>
    </source>
</evidence>